<sequence length="844" mass="91124">MSTPIVQIASLEINTDQVLKESAKLKNNIDQLKIANKALADSGQSSSVAFQENAARIKNLSKEYNDNQKLAASLISVSDDMAKAMSTEGKSVQQLRNDRAKLQQIGKNIVGDTEEEIEARNLLNKAIDEQTELIKSDASPAYIQQADNIGNYIGAQTGLNEVIDQGSNYLNIAKGIYAGYSDQISNAFEEIKNAKEGTEGLSAAQKAGTVTTNVLSGSLKLLKVAFAATGIGLVVLALISLVSYFSKTQKGADELSAVMEGFGAIMDVLIDRVSAFGGALVKMLSGDISGGIDDIKNSLSGLGAELIAEAKAAYELEKAFQAIEDREISLIEVNARRKKDIAERKLLAKDESKTTKERVKLIEEAGAIERASLADELEIARERARISAARLALGESTRDDIRANAEAQAAVLELEERSLGIQESLESERQGLLSRARSEAAAIAKQRLDDQISAYNTDLEIFKLVNQEKAENNIETLEEIKARELELIQTKVDNGLIKEREGVLERLKIENEFLEGKAEIENAELERIQEFEDRKKALEDEIKLAKATTEREAEELRIEQEYNAHLLELETLQLREEEKTALLLLLEEQKKIAFDELDAQYTAEAVERRKEQVEAEKQLEEQRIAQREASFDAIANLAGAETGIAEAALIAKQLLALKEQAIDIGLFTSKANLKLSETTVDIASGTAKSASAAPFPANLPLIAGFVASVAGIAGTIKSAISSGKSSAESLPTAARGMLLSGARHSAGGIRIEAEDGEAVINRNSTAKYLPLLSAINQDGGGIPLAEDGFLAGDVSGSSAGLIDYDLLASKIATANENLPNPVVDVREVLNTAKRVEVVENSKEF</sequence>
<keyword evidence="1" id="KW-0175">Coiled coil</keyword>
<proteinExistence type="predicted"/>
<dbReference type="GeneID" id="90592103"/>
<feature type="coiled-coil region" evidence="1">
    <location>
        <begin position="8"/>
        <end position="42"/>
    </location>
</feature>
<evidence type="ECO:0008006" key="4">
    <source>
        <dbReference type="Google" id="ProtNLM"/>
    </source>
</evidence>
<evidence type="ECO:0000313" key="3">
    <source>
        <dbReference type="Proteomes" id="UP000199574"/>
    </source>
</evidence>
<dbReference type="RefSeq" id="WP_091608813.1">
    <property type="nucleotide sequence ID" value="NZ_LT629754.1"/>
</dbReference>
<accession>A0ABY0V0R0</accession>
<gene>
    <name evidence="2" type="ORF">SAMN05192545_3944</name>
</gene>
<dbReference type="EMBL" id="LT629754">
    <property type="protein sequence ID" value="SDT47677.1"/>
    <property type="molecule type" value="Genomic_DNA"/>
</dbReference>
<feature type="coiled-coil region" evidence="1">
    <location>
        <begin position="603"/>
        <end position="630"/>
    </location>
</feature>
<feature type="coiled-coil region" evidence="1">
    <location>
        <begin position="467"/>
        <end position="564"/>
    </location>
</feature>
<name>A0ABY0V0R0_9FLAO</name>
<evidence type="ECO:0000256" key="1">
    <source>
        <dbReference type="SAM" id="Coils"/>
    </source>
</evidence>
<reference evidence="2 3" key="1">
    <citation type="submission" date="2016-10" db="EMBL/GenBank/DDBJ databases">
        <authorList>
            <person name="Varghese N."/>
            <person name="Submissions S."/>
        </authorList>
    </citation>
    <scope>NUCLEOTIDE SEQUENCE [LARGE SCALE GENOMIC DNA]</scope>
    <source>
        <strain evidence="2 3">MAR_2009_60</strain>
    </source>
</reference>
<organism evidence="2 3">
    <name type="scientific">Maribacter dokdonensis</name>
    <dbReference type="NCBI Taxonomy" id="320912"/>
    <lineage>
        <taxon>Bacteria</taxon>
        <taxon>Pseudomonadati</taxon>
        <taxon>Bacteroidota</taxon>
        <taxon>Flavobacteriia</taxon>
        <taxon>Flavobacteriales</taxon>
        <taxon>Flavobacteriaceae</taxon>
        <taxon>Maribacter</taxon>
    </lineage>
</organism>
<dbReference type="Proteomes" id="UP000199574">
    <property type="component" value="Chromosome I"/>
</dbReference>
<keyword evidence="3" id="KW-1185">Reference proteome</keyword>
<protein>
    <recommendedName>
        <fullName evidence="4">Chromosome segregation ATPase</fullName>
    </recommendedName>
</protein>
<evidence type="ECO:0000313" key="2">
    <source>
        <dbReference type="EMBL" id="SDT47677.1"/>
    </source>
</evidence>